<dbReference type="Pfam" id="PF01075">
    <property type="entry name" value="Glyco_transf_9"/>
    <property type="match status" value="1"/>
</dbReference>
<comment type="caution">
    <text evidence="3">The sequence shown here is derived from an EMBL/GenBank/DDBJ whole genome shotgun (WGS) entry which is preliminary data.</text>
</comment>
<evidence type="ECO:0000313" key="4">
    <source>
        <dbReference type="Proteomes" id="UP000484255"/>
    </source>
</evidence>
<keyword evidence="1" id="KW-0328">Glycosyltransferase</keyword>
<keyword evidence="2 3" id="KW-0808">Transferase</keyword>
<gene>
    <name evidence="3" type="ORF">G3A44_14595</name>
</gene>
<evidence type="ECO:0000313" key="3">
    <source>
        <dbReference type="EMBL" id="NDY92415.1"/>
    </source>
</evidence>
<dbReference type="GO" id="GO:0009244">
    <property type="term" value="P:lipopolysaccharide core region biosynthetic process"/>
    <property type="evidence" value="ECO:0007669"/>
    <property type="project" value="TreeGrafter"/>
</dbReference>
<dbReference type="InterPro" id="IPR051199">
    <property type="entry name" value="LPS_LOS_Heptosyltrfase"/>
</dbReference>
<dbReference type="PANTHER" id="PTHR30160">
    <property type="entry name" value="TETRAACYLDISACCHARIDE 4'-KINASE-RELATED"/>
    <property type="match status" value="1"/>
</dbReference>
<dbReference type="RefSeq" id="WP_163458272.1">
    <property type="nucleotide sequence ID" value="NZ_JAAGOH010000017.1"/>
</dbReference>
<dbReference type="SUPFAM" id="SSF53756">
    <property type="entry name" value="UDP-Glycosyltransferase/glycogen phosphorylase"/>
    <property type="match status" value="1"/>
</dbReference>
<dbReference type="Gene3D" id="3.40.50.2000">
    <property type="entry name" value="Glycogen Phosphorylase B"/>
    <property type="match status" value="2"/>
</dbReference>
<accession>A0A7C9PHV1</accession>
<dbReference type="GO" id="GO:0008713">
    <property type="term" value="F:ADP-heptose-lipopolysaccharide heptosyltransferase activity"/>
    <property type="evidence" value="ECO:0007669"/>
    <property type="project" value="TreeGrafter"/>
</dbReference>
<dbReference type="EMBL" id="JAAGOH010000017">
    <property type="protein sequence ID" value="NDY92415.1"/>
    <property type="molecule type" value="Genomic_DNA"/>
</dbReference>
<protein>
    <submittedName>
        <fullName evidence="3">Glycosyltransferase family 9 protein</fullName>
    </submittedName>
</protein>
<dbReference type="AlphaFoldDB" id="A0A7C9PHV1"/>
<dbReference type="PANTHER" id="PTHR30160:SF1">
    <property type="entry name" value="LIPOPOLYSACCHARIDE 1,2-N-ACETYLGLUCOSAMINETRANSFERASE-RELATED"/>
    <property type="match status" value="1"/>
</dbReference>
<dbReference type="Proteomes" id="UP000484255">
    <property type="component" value="Unassembled WGS sequence"/>
</dbReference>
<organism evidence="3 4">
    <name type="scientific">Ideonella livida</name>
    <dbReference type="NCBI Taxonomy" id="2707176"/>
    <lineage>
        <taxon>Bacteria</taxon>
        <taxon>Pseudomonadati</taxon>
        <taxon>Pseudomonadota</taxon>
        <taxon>Betaproteobacteria</taxon>
        <taxon>Burkholderiales</taxon>
        <taxon>Sphaerotilaceae</taxon>
        <taxon>Ideonella</taxon>
    </lineage>
</organism>
<evidence type="ECO:0000256" key="1">
    <source>
        <dbReference type="ARBA" id="ARBA00022676"/>
    </source>
</evidence>
<reference evidence="3 4" key="1">
    <citation type="submission" date="2020-02" db="EMBL/GenBank/DDBJ databases">
        <title>Ideonella bacterium strain TBM-1.</title>
        <authorList>
            <person name="Chen W.-M."/>
        </authorList>
    </citation>
    <scope>NUCLEOTIDE SEQUENCE [LARGE SCALE GENOMIC DNA]</scope>
    <source>
        <strain evidence="3 4">TBM-1</strain>
    </source>
</reference>
<name>A0A7C9PHV1_9BURK</name>
<sequence>MPTSPLPAAAAGSPRPRLVIRLRNFIGDVVLGVPALRRLEAEGFELVLVGKRWAAELLAGEGWTVEPLPAGRLDRWRQLWRLRRGGARVPGPRLPGGVNALSLPFSFSSALEMRLAGLRPIGYDHEGRGFLLTRAVPRQRGRHELEVYWALAQAALGRDEPVPARIDLRLAPRHPERARALMQAHGLRPGAFIALAPFAGGTFQKLSKEWPGFAAFAQALRARGHTLVLCPGPGAETETARRDYPGCVLLDGVDLGTYAALLAQAALLVANDTGPGHLAAAVGAPVLTVIGPTDPAQWRPWGPSAHLVQGARRPQWPEADAVLAATERLLPGPAAVAGAGGKPLA</sequence>
<dbReference type="GO" id="GO:0005829">
    <property type="term" value="C:cytosol"/>
    <property type="evidence" value="ECO:0007669"/>
    <property type="project" value="TreeGrafter"/>
</dbReference>
<evidence type="ECO:0000256" key="2">
    <source>
        <dbReference type="ARBA" id="ARBA00022679"/>
    </source>
</evidence>
<dbReference type="InterPro" id="IPR002201">
    <property type="entry name" value="Glyco_trans_9"/>
</dbReference>
<proteinExistence type="predicted"/>
<keyword evidence="4" id="KW-1185">Reference proteome</keyword>